<name>A0A402B9S9_9CHLR</name>
<evidence type="ECO:0000313" key="4">
    <source>
        <dbReference type="Proteomes" id="UP000287171"/>
    </source>
</evidence>
<proteinExistence type="predicted"/>
<accession>A0A402B9S9</accession>
<evidence type="ECO:0000256" key="2">
    <source>
        <dbReference type="SAM" id="Phobius"/>
    </source>
</evidence>
<dbReference type="EMBL" id="BIFT01000001">
    <property type="protein sequence ID" value="GCE28141.1"/>
    <property type="molecule type" value="Genomic_DNA"/>
</dbReference>
<dbReference type="RefSeq" id="WP_126628394.1">
    <property type="nucleotide sequence ID" value="NZ_BIFT01000001.1"/>
</dbReference>
<feature type="transmembrane region" description="Helical" evidence="2">
    <location>
        <begin position="127"/>
        <end position="151"/>
    </location>
</feature>
<evidence type="ECO:0000313" key="3">
    <source>
        <dbReference type="EMBL" id="GCE28141.1"/>
    </source>
</evidence>
<evidence type="ECO:0000256" key="1">
    <source>
        <dbReference type="SAM" id="MobiDB-lite"/>
    </source>
</evidence>
<feature type="region of interest" description="Disordered" evidence="1">
    <location>
        <begin position="175"/>
        <end position="234"/>
    </location>
</feature>
<reference evidence="4" key="1">
    <citation type="submission" date="2018-12" db="EMBL/GenBank/DDBJ databases">
        <title>Tengunoibacter tsumagoiensis gen. nov., sp. nov., Dictyobacter kobayashii sp. nov., D. alpinus sp. nov., and D. joshuensis sp. nov. and description of Dictyobacteraceae fam. nov. within the order Ktedonobacterales isolated from Tengu-no-mugimeshi.</title>
        <authorList>
            <person name="Wang C.M."/>
            <person name="Zheng Y."/>
            <person name="Sakai Y."/>
            <person name="Toyoda A."/>
            <person name="Minakuchi Y."/>
            <person name="Abe K."/>
            <person name="Yokota A."/>
            <person name="Yabe S."/>
        </authorList>
    </citation>
    <scope>NUCLEOTIDE SEQUENCE [LARGE SCALE GENOMIC DNA]</scope>
    <source>
        <strain evidence="4">Uno16</strain>
    </source>
</reference>
<protein>
    <submittedName>
        <fullName evidence="3">Uncharacterized protein</fullName>
    </submittedName>
</protein>
<comment type="caution">
    <text evidence="3">The sequence shown here is derived from an EMBL/GenBank/DDBJ whole genome shotgun (WGS) entry which is preliminary data.</text>
</comment>
<feature type="transmembrane region" description="Helical" evidence="2">
    <location>
        <begin position="21"/>
        <end position="42"/>
    </location>
</feature>
<dbReference type="AlphaFoldDB" id="A0A402B9S9"/>
<feature type="transmembrane region" description="Helical" evidence="2">
    <location>
        <begin position="86"/>
        <end position="107"/>
    </location>
</feature>
<keyword evidence="2" id="KW-0812">Transmembrane</keyword>
<dbReference type="Proteomes" id="UP000287171">
    <property type="component" value="Unassembled WGS sequence"/>
</dbReference>
<gene>
    <name evidence="3" type="ORF">KDA_36250</name>
</gene>
<organism evidence="3 4">
    <name type="scientific">Dictyobacter alpinus</name>
    <dbReference type="NCBI Taxonomy" id="2014873"/>
    <lineage>
        <taxon>Bacteria</taxon>
        <taxon>Bacillati</taxon>
        <taxon>Chloroflexota</taxon>
        <taxon>Ktedonobacteria</taxon>
        <taxon>Ktedonobacterales</taxon>
        <taxon>Dictyobacteraceae</taxon>
        <taxon>Dictyobacter</taxon>
    </lineage>
</organism>
<sequence length="234" mass="25184">MKLWQQARGQQEAWIRGAEHVVLRMVSFVFSVVSAHAIRWIFSPLDTTTGADMLQPYVTWAAAAGFGILGYFVSRGLAYRLMKKEPFWAYIPICLVVELVEIFANYAQAADVIQHAAWIHSAPEGQQGVLIVATYIVLSIIPLASVFLAVVDMDLERNKQKAPGAQAQVSVIGQGASAAPRRPQPQVPAPRPQPQGPVQGASRPQVAPGAPPQRGALNPSPGVRPQPQPVGATS</sequence>
<keyword evidence="2" id="KW-0472">Membrane</keyword>
<feature type="transmembrane region" description="Helical" evidence="2">
    <location>
        <begin position="54"/>
        <end position="74"/>
    </location>
</feature>
<feature type="compositionally biased region" description="Pro residues" evidence="1">
    <location>
        <begin position="182"/>
        <end position="195"/>
    </location>
</feature>
<keyword evidence="4" id="KW-1185">Reference proteome</keyword>
<keyword evidence="2" id="KW-1133">Transmembrane helix</keyword>
<dbReference type="OrthoDB" id="166620at2"/>